<dbReference type="PhylomeDB" id="Q2JB55"/>
<comment type="similarity">
    <text evidence="1">Belongs to the bacterial solute-binding protein 5 family.</text>
</comment>
<evidence type="ECO:0000259" key="4">
    <source>
        <dbReference type="Pfam" id="PF00496"/>
    </source>
</evidence>
<dbReference type="GO" id="GO:0043190">
    <property type="term" value="C:ATP-binding cassette (ABC) transporter complex"/>
    <property type="evidence" value="ECO:0007669"/>
    <property type="project" value="InterPro"/>
</dbReference>
<dbReference type="PANTHER" id="PTHR30290:SF9">
    <property type="entry name" value="OLIGOPEPTIDE-BINDING PROTEIN APPA"/>
    <property type="match status" value="1"/>
</dbReference>
<evidence type="ECO:0000313" key="5">
    <source>
        <dbReference type="EMBL" id="ABD11487.1"/>
    </source>
</evidence>
<evidence type="ECO:0000256" key="3">
    <source>
        <dbReference type="ARBA" id="ARBA00022729"/>
    </source>
</evidence>
<dbReference type="Gene3D" id="3.10.105.10">
    <property type="entry name" value="Dipeptide-binding Protein, Domain 3"/>
    <property type="match status" value="1"/>
</dbReference>
<feature type="domain" description="Solute-binding protein family 5" evidence="4">
    <location>
        <begin position="47"/>
        <end position="425"/>
    </location>
</feature>
<dbReference type="HOGENOM" id="CLU_017028_7_3_11"/>
<dbReference type="eggNOG" id="COG0747">
    <property type="taxonomic scope" value="Bacteria"/>
</dbReference>
<dbReference type="InterPro" id="IPR039424">
    <property type="entry name" value="SBP_5"/>
</dbReference>
<dbReference type="InterPro" id="IPR000914">
    <property type="entry name" value="SBP_5_dom"/>
</dbReference>
<dbReference type="Pfam" id="PF00496">
    <property type="entry name" value="SBP_bac_5"/>
    <property type="match status" value="1"/>
</dbReference>
<dbReference type="GO" id="GO:0015833">
    <property type="term" value="P:peptide transport"/>
    <property type="evidence" value="ECO:0007669"/>
    <property type="project" value="TreeGrafter"/>
</dbReference>
<keyword evidence="3" id="KW-0732">Signal</keyword>
<evidence type="ECO:0000256" key="2">
    <source>
        <dbReference type="ARBA" id="ARBA00022448"/>
    </source>
</evidence>
<dbReference type="GO" id="GO:1904680">
    <property type="term" value="F:peptide transmembrane transporter activity"/>
    <property type="evidence" value="ECO:0007669"/>
    <property type="project" value="TreeGrafter"/>
</dbReference>
<dbReference type="InterPro" id="IPR030678">
    <property type="entry name" value="Peptide/Ni-bd"/>
</dbReference>
<sequence length="511" mass="55816">MRGGTLTYAIDAEPTCFDIHASQQDVTASVLRNVFDSLVAQDDAGHFHPWLATSWDITDGLRTYTFHLRHGVTFTDGSAFDAAAVRANFAHIVAKQTRSQYAASLLGPYAGTDVVDLYTVRVRFSRPFAPFLQAASTTYLGFYSPKVLATDAAQLCAGGPRAVGTGPFSVTSRTRGQRIVLTRNPAYDWAPATARHSGPAYLDRIVIRILKENSIRVGALTSGQVDVAAAVPPADARSVGADRNLRLLRKDVPGVPYSLYLNTSLAPFTDRRVRTAIQRGINVDRNVGAVYFGQYRRAWGPLTDVTPSYDATVRQSWPYDPVKAGQLLDEAGWARRDGAGFRVRDGRRLSISWPVVPTYLRDQRDVLGQAIQADLRKLGVEVTRPSLDVGTYLALSYSNKAQMLDFSWSRADPDVLRLFFNSASSPASGGQNMAQLADAEVDRLTVDGAESLDRTARDDLYGRVQHDVLASAAVVPLYTPSSILGVARRVDGIGVDPNAWPLFFDAWRVSG</sequence>
<keyword evidence="2" id="KW-0813">Transport</keyword>
<dbReference type="GO" id="GO:0042597">
    <property type="term" value="C:periplasmic space"/>
    <property type="evidence" value="ECO:0007669"/>
    <property type="project" value="UniProtKB-ARBA"/>
</dbReference>
<dbReference type="KEGG" id="fra:Francci3_2115"/>
<reference evidence="5 6" key="1">
    <citation type="journal article" date="2007" name="Genome Res.">
        <title>Genome characteristics of facultatively symbiotic Frankia sp. strains reflect host range and host plant biogeography.</title>
        <authorList>
            <person name="Normand P."/>
            <person name="Lapierre P."/>
            <person name="Tisa L.S."/>
            <person name="Gogarten J.P."/>
            <person name="Alloisio N."/>
            <person name="Bagnarol E."/>
            <person name="Bassi C.A."/>
            <person name="Berry A.M."/>
            <person name="Bickhart D.M."/>
            <person name="Choisne N."/>
            <person name="Couloux A."/>
            <person name="Cournoyer B."/>
            <person name="Cruveiller S."/>
            <person name="Daubin V."/>
            <person name="Demange N."/>
            <person name="Francino M.P."/>
            <person name="Goltsman E."/>
            <person name="Huang Y."/>
            <person name="Kopp O.R."/>
            <person name="Labarre L."/>
            <person name="Lapidus A."/>
            <person name="Lavire C."/>
            <person name="Marechal J."/>
            <person name="Martinez M."/>
            <person name="Mastronunzio J.E."/>
            <person name="Mullin B.C."/>
            <person name="Niemann J."/>
            <person name="Pujic P."/>
            <person name="Rawnsley T."/>
            <person name="Rouy Z."/>
            <person name="Schenowitz C."/>
            <person name="Sellstedt A."/>
            <person name="Tavares F."/>
            <person name="Tomkins J.P."/>
            <person name="Vallenet D."/>
            <person name="Valverde C."/>
            <person name="Wall L.G."/>
            <person name="Wang Y."/>
            <person name="Medigue C."/>
            <person name="Benson D.R."/>
        </authorList>
    </citation>
    <scope>NUCLEOTIDE SEQUENCE [LARGE SCALE GENOMIC DNA]</scope>
    <source>
        <strain evidence="6">DSM 45818 / CECT 9043 / CcI3</strain>
    </source>
</reference>
<dbReference type="SUPFAM" id="SSF53850">
    <property type="entry name" value="Periplasmic binding protein-like II"/>
    <property type="match status" value="1"/>
</dbReference>
<gene>
    <name evidence="5" type="ordered locus">Francci3_2115</name>
</gene>
<keyword evidence="6" id="KW-1185">Reference proteome</keyword>
<dbReference type="EMBL" id="CP000249">
    <property type="protein sequence ID" value="ABD11487.1"/>
    <property type="molecule type" value="Genomic_DNA"/>
</dbReference>
<accession>Q2JB55</accession>
<dbReference type="PANTHER" id="PTHR30290">
    <property type="entry name" value="PERIPLASMIC BINDING COMPONENT OF ABC TRANSPORTER"/>
    <property type="match status" value="1"/>
</dbReference>
<dbReference type="Gene3D" id="3.40.190.10">
    <property type="entry name" value="Periplasmic binding protein-like II"/>
    <property type="match status" value="1"/>
</dbReference>
<organism evidence="5 6">
    <name type="scientific">Frankia casuarinae (strain DSM 45818 / CECT 9043 / HFP020203 / CcI3)</name>
    <dbReference type="NCBI Taxonomy" id="106370"/>
    <lineage>
        <taxon>Bacteria</taxon>
        <taxon>Bacillati</taxon>
        <taxon>Actinomycetota</taxon>
        <taxon>Actinomycetes</taxon>
        <taxon>Frankiales</taxon>
        <taxon>Frankiaceae</taxon>
        <taxon>Frankia</taxon>
    </lineage>
</organism>
<dbReference type="AlphaFoldDB" id="Q2JB55"/>
<dbReference type="Proteomes" id="UP000001937">
    <property type="component" value="Chromosome"/>
</dbReference>
<evidence type="ECO:0000313" key="6">
    <source>
        <dbReference type="Proteomes" id="UP000001937"/>
    </source>
</evidence>
<dbReference type="PIRSF" id="PIRSF002741">
    <property type="entry name" value="MppA"/>
    <property type="match status" value="1"/>
</dbReference>
<dbReference type="STRING" id="106370.Francci3_2115"/>
<dbReference type="CDD" id="cd08492">
    <property type="entry name" value="PBP2_NikA_DppA_OppA_like_15"/>
    <property type="match status" value="1"/>
</dbReference>
<proteinExistence type="inferred from homology"/>
<evidence type="ECO:0000256" key="1">
    <source>
        <dbReference type="ARBA" id="ARBA00005695"/>
    </source>
</evidence>
<protein>
    <submittedName>
        <fullName evidence="5">Extracellular solute-binding protein, family 5</fullName>
    </submittedName>
</protein>
<name>Q2JB55_FRACC</name>